<name>A0AA37CJ93_AQUAC</name>
<dbReference type="Proteomes" id="UP000887212">
    <property type="component" value="Unassembled WGS sequence"/>
</dbReference>
<proteinExistence type="predicted"/>
<accession>A0AA37CJ93</accession>
<sequence>MGGQMTVESAWLAKLAFNGVQVCLHNAIPDLGALALNVTLQGPQGCIAWASDNANLTAPGHTWDLAEAGARIIRGTLSALKAERILNAADLMPAPPTGLIKIEIGNQLDGSLDNFARRFWEHLGTEANGLINDALTGKDPITELVYSDRYVCNPLVVNLLVSVIHELGRLSDVDFAIRILGRQYQREDNRSPWQCRHDWRSARERDEALRQALAYCGLEGEVLSLPTLPHYRRLQLKLRSGNQLTIQFDQGLSYWEPERSEKSYQLRFDFASRELGEEIMERIRCKISAAGEENTQIFISSS</sequence>
<organism evidence="1 2">
    <name type="scientific">Aquipseudomonas alcaligenes</name>
    <name type="common">Pseudomonas alcaligenes</name>
    <dbReference type="NCBI Taxonomy" id="43263"/>
    <lineage>
        <taxon>Bacteria</taxon>
        <taxon>Pseudomonadati</taxon>
        <taxon>Pseudomonadota</taxon>
        <taxon>Gammaproteobacteria</taxon>
        <taxon>Pseudomonadales</taxon>
        <taxon>Pseudomonadaceae</taxon>
        <taxon>Aquipseudomonas</taxon>
    </lineage>
</organism>
<comment type="caution">
    <text evidence="1">The sequence shown here is derived from an EMBL/GenBank/DDBJ whole genome shotgun (WGS) entry which is preliminary data.</text>
</comment>
<evidence type="ECO:0000313" key="1">
    <source>
        <dbReference type="EMBL" id="GIZ90341.1"/>
    </source>
</evidence>
<dbReference type="EMBL" id="BPMS01000024">
    <property type="protein sequence ID" value="GIZ90341.1"/>
    <property type="molecule type" value="Genomic_DNA"/>
</dbReference>
<dbReference type="AlphaFoldDB" id="A0AA37CJ93"/>
<evidence type="ECO:0000313" key="2">
    <source>
        <dbReference type="Proteomes" id="UP000887212"/>
    </source>
</evidence>
<reference evidence="1" key="1">
    <citation type="submission" date="2021-07" db="EMBL/GenBank/DDBJ databases">
        <title>Whole genome sequencing of carbapenem-resistant Pseudomonas spp. isolated in Japan.</title>
        <authorList>
            <person name="Suzuki M."/>
            <person name="Maehana S."/>
            <person name="Kitasato H."/>
        </authorList>
    </citation>
    <scope>NUCLEOTIDE SEQUENCE</scope>
    <source>
        <strain evidence="1">KAM435</strain>
    </source>
</reference>
<gene>
    <name evidence="1" type="ORF">KAM435_36680</name>
</gene>
<protein>
    <submittedName>
        <fullName evidence="1">Uncharacterized protein</fullName>
    </submittedName>
</protein>